<evidence type="ECO:0000313" key="4">
    <source>
        <dbReference type="Proteomes" id="UP000030640"/>
    </source>
</evidence>
<dbReference type="Proteomes" id="UP000030640">
    <property type="component" value="Unassembled WGS sequence"/>
</dbReference>
<accession>W7A705</accession>
<feature type="chain" id="PRO_5004887991" evidence="2">
    <location>
        <begin position="29"/>
        <end position="815"/>
    </location>
</feature>
<protein>
    <submittedName>
        <fullName evidence="3">Uncharacterized protein</fullName>
    </submittedName>
</protein>
<dbReference type="RefSeq" id="XP_008818539.1">
    <property type="nucleotide sequence ID" value="XM_008820317.1"/>
</dbReference>
<proteinExistence type="predicted"/>
<evidence type="ECO:0000256" key="2">
    <source>
        <dbReference type="SAM" id="SignalP"/>
    </source>
</evidence>
<reference evidence="3 4" key="1">
    <citation type="submission" date="2013-02" db="EMBL/GenBank/DDBJ databases">
        <title>The Genome Sequence of Plasmodium inui San Antonio 1.</title>
        <authorList>
            <consortium name="The Broad Institute Genome Sequencing Platform"/>
            <consortium name="The Broad Institute Genome Sequencing Center for Infectious Disease"/>
            <person name="Neafsey D."/>
            <person name="Cheeseman I."/>
            <person name="Volkman S."/>
            <person name="Adams J."/>
            <person name="Walker B."/>
            <person name="Young S.K."/>
            <person name="Zeng Q."/>
            <person name="Gargeya S."/>
            <person name="Fitzgerald M."/>
            <person name="Haas B."/>
            <person name="Abouelleil A."/>
            <person name="Alvarado L."/>
            <person name="Arachchi H.M."/>
            <person name="Berlin A.M."/>
            <person name="Chapman S.B."/>
            <person name="Dewar J."/>
            <person name="Goldberg J."/>
            <person name="Griggs A."/>
            <person name="Gujja S."/>
            <person name="Hansen M."/>
            <person name="Howarth C."/>
            <person name="Imamovic A."/>
            <person name="Larimer J."/>
            <person name="McCowan C."/>
            <person name="Murphy C."/>
            <person name="Neiman D."/>
            <person name="Pearson M."/>
            <person name="Priest M."/>
            <person name="Roberts A."/>
            <person name="Saif S."/>
            <person name="Shea T."/>
            <person name="Sisk P."/>
            <person name="Sykes S."/>
            <person name="Wortman J."/>
            <person name="Nusbaum C."/>
            <person name="Birren B."/>
        </authorList>
    </citation>
    <scope>NUCLEOTIDE SEQUENCE [LARGE SCALE GENOMIC DNA]</scope>
    <source>
        <strain evidence="3 4">San Antonio 1</strain>
    </source>
</reference>
<feature type="compositionally biased region" description="Acidic residues" evidence="1">
    <location>
        <begin position="111"/>
        <end position="123"/>
    </location>
</feature>
<feature type="compositionally biased region" description="Basic and acidic residues" evidence="1">
    <location>
        <begin position="259"/>
        <end position="299"/>
    </location>
</feature>
<dbReference type="VEuPathDB" id="PlasmoDB:C922_04738"/>
<feature type="region of interest" description="Disordered" evidence="1">
    <location>
        <begin position="211"/>
        <end position="349"/>
    </location>
</feature>
<evidence type="ECO:0000256" key="1">
    <source>
        <dbReference type="SAM" id="MobiDB-lite"/>
    </source>
</evidence>
<dbReference type="EMBL" id="KI965487">
    <property type="protein sequence ID" value="EUD64894.1"/>
    <property type="molecule type" value="Genomic_DNA"/>
</dbReference>
<feature type="compositionally biased region" description="Polar residues" evidence="1">
    <location>
        <begin position="309"/>
        <end position="318"/>
    </location>
</feature>
<keyword evidence="2" id="KW-0732">Signal</keyword>
<feature type="signal peptide" evidence="2">
    <location>
        <begin position="1"/>
        <end position="28"/>
    </location>
</feature>
<name>W7A705_9APIC</name>
<dbReference type="OrthoDB" id="382298at2759"/>
<evidence type="ECO:0000313" key="3">
    <source>
        <dbReference type="EMBL" id="EUD64894.1"/>
    </source>
</evidence>
<feature type="compositionally biased region" description="Basic and acidic residues" evidence="1">
    <location>
        <begin position="162"/>
        <end position="184"/>
    </location>
</feature>
<feature type="region of interest" description="Disordered" evidence="1">
    <location>
        <begin position="46"/>
        <end position="196"/>
    </location>
</feature>
<gene>
    <name evidence="3" type="ORF">C922_04738</name>
</gene>
<dbReference type="GeneID" id="20040012"/>
<feature type="compositionally biased region" description="Low complexity" evidence="1">
    <location>
        <begin position="218"/>
        <end position="235"/>
    </location>
</feature>
<dbReference type="AlphaFoldDB" id="W7A705"/>
<feature type="compositionally biased region" description="Basic and acidic residues" evidence="1">
    <location>
        <begin position="456"/>
        <end position="469"/>
    </location>
</feature>
<feature type="compositionally biased region" description="Polar residues" evidence="1">
    <location>
        <begin position="137"/>
        <end position="154"/>
    </location>
</feature>
<feature type="region of interest" description="Disordered" evidence="1">
    <location>
        <begin position="439"/>
        <end position="469"/>
    </location>
</feature>
<feature type="compositionally biased region" description="Basic and acidic residues" evidence="1">
    <location>
        <begin position="46"/>
        <end position="61"/>
    </location>
</feature>
<organism evidence="3 4">
    <name type="scientific">Plasmodium inui San Antonio 1</name>
    <dbReference type="NCBI Taxonomy" id="1237626"/>
    <lineage>
        <taxon>Eukaryota</taxon>
        <taxon>Sar</taxon>
        <taxon>Alveolata</taxon>
        <taxon>Apicomplexa</taxon>
        <taxon>Aconoidasida</taxon>
        <taxon>Haemosporida</taxon>
        <taxon>Plasmodiidae</taxon>
        <taxon>Plasmodium</taxon>
        <taxon>Plasmodium (Plasmodium)</taxon>
    </lineage>
</organism>
<sequence length="815" mass="92828">MVPKCVFSIYAISCALLFLSWNIGDVNAQLPKRGRVNELIRRFEVQGSEDRQRRDSNENRSFEGGSQGMRHPFNRGQNTAFYDEPQPGTSYDPLPRSGALPTDKRSFSVDDYSEDDSDEDNDFDGNLGNDYRRDYRNNQQHQRGSSHQMRQTYDQGEEDDRDSIRYGNRDGYSDEEPSRREKGGRSPNGNLNLGKDFEDFNKRLGLSMDDYMSDTADDSLGSSHSSSDGRSNESNGYDDNRFSIYDDIQFVPRRNNRQPNDHVELSRTDGRRNAIHQRSDSSEDVSPSRESERVRHPSSDEYDYAYGRNGSNRSSPLNLYSYPEEDSSRGILPPTGNRKSMSSPSLLLRDDYSKPLDNYTDSYDSGEHIYEAIPGEGKYEDEINGRRQIRESGSLDKAAHLNRKEILPIRGIKKSASSYEPERRRSKMNDFFNKFRKSKNVDLPKGGSRGSQGFSKEVHTQEVSKNDRQDAMTPSAITLLSNYQRNFFLQKYSKPSGKVGGNVNGSASSSTGVKGLFSRSGKEDGLSITGELQMAAKQCIAKNTSKLSGLVLMKNLAFNDPELVKNYGYAVSSISDNCKNGVAGCLDMRPMIYKEEDPDAVSIVPTLPNIYILSTYEYLLTNLRMCGSLRTMVKNRVKENKLTPTDIVLMLSSEYFKGSVNRTLVKYLISFLMRKRVMDLEKYFLAVVISFTPFIKPALKMYFGERYAKLSTYTLDAEVNKMIGEMLDVALRWTQAFQRKFSDESNRILLKVHRRLAGYSKSRNRRLPRKFRTLEALLLRQKVASDVVSNQDQGFRLLIHQVLKYVQNLPVSVLE</sequence>
<keyword evidence="4" id="KW-1185">Reference proteome</keyword>